<gene>
    <name evidence="1" type="ORF">IMCC12053_2451</name>
</gene>
<dbReference type="PANTHER" id="PTHR43451:SF1">
    <property type="entry name" value="ACETYLTRANSFERASE"/>
    <property type="match status" value="1"/>
</dbReference>
<dbReference type="AlphaFoldDB" id="A0A0P0A0Z9"/>
<dbReference type="InterPro" id="IPR016181">
    <property type="entry name" value="Acyl_CoA_acyltransferase"/>
</dbReference>
<proteinExistence type="predicted"/>
<evidence type="ECO:0000313" key="2">
    <source>
        <dbReference type="Proteomes" id="UP000064920"/>
    </source>
</evidence>
<evidence type="ECO:0000313" key="1">
    <source>
        <dbReference type="EMBL" id="ALI56398.1"/>
    </source>
</evidence>
<dbReference type="PROSITE" id="PS51186">
    <property type="entry name" value="GNAT"/>
    <property type="match status" value="1"/>
</dbReference>
<dbReference type="OrthoDB" id="9789081at2"/>
<dbReference type="InterPro" id="IPR052564">
    <property type="entry name" value="N-acetyltrans/Recomb-assoc"/>
</dbReference>
<dbReference type="PANTHER" id="PTHR43451">
    <property type="entry name" value="ACETYLTRANSFERASE (GNAT) FAMILY PROTEIN"/>
    <property type="match status" value="1"/>
</dbReference>
<dbReference type="PATRIC" id="fig|1397108.4.peg.2505"/>
<name>A0A0P0A0Z9_9RHOB</name>
<dbReference type="EMBL" id="CP012023">
    <property type="protein sequence ID" value="ALI56398.1"/>
    <property type="molecule type" value="Genomic_DNA"/>
</dbReference>
<reference evidence="1 2" key="1">
    <citation type="submission" date="2015-05" db="EMBL/GenBank/DDBJ databases">
        <authorList>
            <person name="Wang D.B."/>
            <person name="Wang M."/>
        </authorList>
    </citation>
    <scope>NUCLEOTIDE SEQUENCE [LARGE SCALE GENOMIC DNA]</scope>
    <source>
        <strain evidence="1 2">IMCC 12053</strain>
    </source>
</reference>
<accession>A0A0P0A0Z9</accession>
<protein>
    <submittedName>
        <fullName evidence="1">Acetyltransferase</fullName>
    </submittedName>
</protein>
<organism evidence="1 2">
    <name type="scientific">Celeribacter marinus</name>
    <dbReference type="NCBI Taxonomy" id="1397108"/>
    <lineage>
        <taxon>Bacteria</taxon>
        <taxon>Pseudomonadati</taxon>
        <taxon>Pseudomonadota</taxon>
        <taxon>Alphaproteobacteria</taxon>
        <taxon>Rhodobacterales</taxon>
        <taxon>Roseobacteraceae</taxon>
        <taxon>Celeribacter</taxon>
    </lineage>
</organism>
<dbReference type="Pfam" id="PF13673">
    <property type="entry name" value="Acetyltransf_10"/>
    <property type="match status" value="1"/>
</dbReference>
<dbReference type="STRING" id="1397108.IMCC12053_2451"/>
<keyword evidence="2" id="KW-1185">Reference proteome</keyword>
<dbReference type="SUPFAM" id="SSF55729">
    <property type="entry name" value="Acyl-CoA N-acyltransferases (Nat)"/>
    <property type="match status" value="1"/>
</dbReference>
<dbReference type="KEGG" id="cmar:IMCC12053_2451"/>
<keyword evidence="1" id="KW-0808">Transferase</keyword>
<dbReference type="InterPro" id="IPR000182">
    <property type="entry name" value="GNAT_dom"/>
</dbReference>
<sequence length="154" mass="17032">MKLRPLTTADADACYALFYRTVRGGTGAFYTIDQQEAWAPDAPRAGDDWPAHLTQGFAICATKHDRIVGFFTMGADGHIDFAYVALEEMGKGTATALYEMCEYTARAAGLTGMTTEASHLARRFFTKQGWVTDARQTVIRDGVGIDNFRMFKLL</sequence>
<dbReference type="Proteomes" id="UP000064920">
    <property type="component" value="Chromosome"/>
</dbReference>
<dbReference type="Gene3D" id="3.40.630.30">
    <property type="match status" value="1"/>
</dbReference>
<dbReference type="GO" id="GO:0016747">
    <property type="term" value="F:acyltransferase activity, transferring groups other than amino-acyl groups"/>
    <property type="evidence" value="ECO:0007669"/>
    <property type="project" value="InterPro"/>
</dbReference>
<dbReference type="RefSeq" id="WP_062219363.1">
    <property type="nucleotide sequence ID" value="NZ_CP012023.1"/>
</dbReference>